<dbReference type="RefSeq" id="WP_190424007.1">
    <property type="nucleotide sequence ID" value="NZ_JAMPKK010000013.1"/>
</dbReference>
<protein>
    <submittedName>
        <fullName evidence="1">Pyridoxamine 5'-phosphate oxidase family protein</fullName>
    </submittedName>
</protein>
<dbReference type="EMBL" id="JAMPKK010000013">
    <property type="protein sequence ID" value="MEP0864419.1"/>
    <property type="molecule type" value="Genomic_DNA"/>
</dbReference>
<organism evidence="1 2">
    <name type="scientific">Funiculus sociatus GB2-A5</name>
    <dbReference type="NCBI Taxonomy" id="2933946"/>
    <lineage>
        <taxon>Bacteria</taxon>
        <taxon>Bacillati</taxon>
        <taxon>Cyanobacteriota</taxon>
        <taxon>Cyanophyceae</taxon>
        <taxon>Coleofasciculales</taxon>
        <taxon>Coleofasciculaceae</taxon>
        <taxon>Funiculus</taxon>
    </lineage>
</organism>
<evidence type="ECO:0000313" key="1">
    <source>
        <dbReference type="EMBL" id="MEP0864419.1"/>
    </source>
</evidence>
<dbReference type="Pfam" id="PF12900">
    <property type="entry name" value="Pyridox_ox_2"/>
    <property type="match status" value="1"/>
</dbReference>
<dbReference type="PANTHER" id="PTHR34071">
    <property type="entry name" value="5-NITROIMIDAZOLE ANTIBIOTICS RESISTANCE PROTEIN, NIMA-FAMILY-RELATED PROTEIN-RELATED"/>
    <property type="match status" value="1"/>
</dbReference>
<comment type="caution">
    <text evidence="1">The sequence shown here is derived from an EMBL/GenBank/DDBJ whole genome shotgun (WGS) entry which is preliminary data.</text>
</comment>
<sequence>MSSLEHEQFTATQRSTVKRLPQRADYGQVIYQILDEGLVCHVGFVVDGQPFVIPTAYGRVGDKLYIHGSPASRMLRSLSNGIEVCVTVTLLDGLVLARSAFHHSMNYRSVVIFGTAMIVENPEKKLEALLAFTEHVIPGRWAEVRSPSRQELQGTLVLSLPLNEASAKVRTGDPNDDEADYDLPVWAGVVPLKLTAAAPIADSRLQPGISLPAYVQNYTRVCER</sequence>
<dbReference type="Gene3D" id="2.30.110.10">
    <property type="entry name" value="Electron Transport, Fmn-binding Protein, Chain A"/>
    <property type="match status" value="1"/>
</dbReference>
<reference evidence="1 2" key="1">
    <citation type="submission" date="2022-04" db="EMBL/GenBank/DDBJ databases">
        <title>Positive selection, recombination, and allopatry shape intraspecific diversity of widespread and dominant cyanobacteria.</title>
        <authorList>
            <person name="Wei J."/>
            <person name="Shu W."/>
            <person name="Hu C."/>
        </authorList>
    </citation>
    <scope>NUCLEOTIDE SEQUENCE [LARGE SCALE GENOMIC DNA]</scope>
    <source>
        <strain evidence="1 2">GB2-A5</strain>
    </source>
</reference>
<evidence type="ECO:0000313" key="2">
    <source>
        <dbReference type="Proteomes" id="UP001442494"/>
    </source>
</evidence>
<dbReference type="InterPro" id="IPR012349">
    <property type="entry name" value="Split_barrel_FMN-bd"/>
</dbReference>
<dbReference type="PANTHER" id="PTHR34071:SF2">
    <property type="entry name" value="FLAVIN-NUCLEOTIDE-BINDING PROTEIN"/>
    <property type="match status" value="1"/>
</dbReference>
<dbReference type="Proteomes" id="UP001442494">
    <property type="component" value="Unassembled WGS sequence"/>
</dbReference>
<dbReference type="InterPro" id="IPR024747">
    <property type="entry name" value="Pyridox_Oxase-rel"/>
</dbReference>
<accession>A0ABV0JLV0</accession>
<gene>
    <name evidence="1" type="ORF">NDI37_08045</name>
</gene>
<dbReference type="SUPFAM" id="SSF50475">
    <property type="entry name" value="FMN-binding split barrel"/>
    <property type="match status" value="1"/>
</dbReference>
<proteinExistence type="predicted"/>
<keyword evidence="2" id="KW-1185">Reference proteome</keyword>
<name>A0ABV0JLV0_9CYAN</name>